<dbReference type="OrthoDB" id="973752at2"/>
<name>A0A2I7SHX3_9FLAO</name>
<keyword evidence="4" id="KW-1185">Reference proteome</keyword>
<feature type="domain" description="GH16" evidence="2">
    <location>
        <begin position="23"/>
        <end position="313"/>
    </location>
</feature>
<protein>
    <submittedName>
        <fullName evidence="3">Kappa-carrageenase</fullName>
    </submittedName>
</protein>
<reference evidence="4" key="1">
    <citation type="submission" date="2018-01" db="EMBL/GenBank/DDBJ databases">
        <title>Complete genome of Tamlana sp. UJ94.</title>
        <authorList>
            <person name="Jung J."/>
            <person name="Chung D."/>
            <person name="Bae S.S."/>
            <person name="Baek K."/>
        </authorList>
    </citation>
    <scope>NUCLEOTIDE SEQUENCE [LARGE SCALE GENOMIC DNA]</scope>
    <source>
        <strain evidence="4">UJ94</strain>
    </source>
</reference>
<gene>
    <name evidence="3" type="ORF">C1A40_08445</name>
</gene>
<proteinExistence type="inferred from homology"/>
<sequence length="313" mass="36100">MKKIHYSIAILGLLTLGCKTKLVSQNEGVQPMSVVGTSANWELVNDLSDEFNTDEIDWKKWYKTDKLPNTTGWKWNNEQNVKLANGVAELTMRHNDNNQADGETYFKSGILKSKETMVTGYVEARIKGAVIDVPGPKNGFGVCPSFWLYSDFDRSVKNGKTIYCEIDVVELQQFDWHNGHQDDIQDSDHNLHLVKMEKGKGVWYRPKKHPETQLNKFRMPDDPSKNYHVYGCEVNEKEIIWYVDGKEIARKPNTDWYRPMNVTASLGLRRPFVKFSNNANRAVNPLEGEEAKKQLAGMPTSMYVDYIRVWKKR</sequence>
<evidence type="ECO:0000256" key="1">
    <source>
        <dbReference type="ARBA" id="ARBA00006865"/>
    </source>
</evidence>
<dbReference type="GO" id="GO:0005975">
    <property type="term" value="P:carbohydrate metabolic process"/>
    <property type="evidence" value="ECO:0007669"/>
    <property type="project" value="InterPro"/>
</dbReference>
<dbReference type="PROSITE" id="PS51762">
    <property type="entry name" value="GH16_2"/>
    <property type="match status" value="1"/>
</dbReference>
<dbReference type="RefSeq" id="WP_102995519.1">
    <property type="nucleotide sequence ID" value="NZ_CP025938.1"/>
</dbReference>
<dbReference type="PROSITE" id="PS51257">
    <property type="entry name" value="PROKAR_LIPOPROTEIN"/>
    <property type="match status" value="1"/>
</dbReference>
<dbReference type="SUPFAM" id="SSF49899">
    <property type="entry name" value="Concanavalin A-like lectins/glucanases"/>
    <property type="match status" value="1"/>
</dbReference>
<dbReference type="Proteomes" id="UP000236592">
    <property type="component" value="Chromosome"/>
</dbReference>
<dbReference type="Gene3D" id="2.60.120.200">
    <property type="match status" value="1"/>
</dbReference>
<dbReference type="InterPro" id="IPR013320">
    <property type="entry name" value="ConA-like_dom_sf"/>
</dbReference>
<dbReference type="PANTHER" id="PTHR10963">
    <property type="entry name" value="GLYCOSYL HYDROLASE-RELATED"/>
    <property type="match status" value="1"/>
</dbReference>
<dbReference type="Pfam" id="PF00722">
    <property type="entry name" value="Glyco_hydro_16"/>
    <property type="match status" value="1"/>
</dbReference>
<evidence type="ECO:0000313" key="4">
    <source>
        <dbReference type="Proteomes" id="UP000236592"/>
    </source>
</evidence>
<accession>A0A2I7SHX3</accession>
<dbReference type="PANTHER" id="PTHR10963:SF55">
    <property type="entry name" value="GLYCOSIDE HYDROLASE FAMILY 16 PROTEIN"/>
    <property type="match status" value="1"/>
</dbReference>
<dbReference type="InterPro" id="IPR000757">
    <property type="entry name" value="Beta-glucanase-like"/>
</dbReference>
<evidence type="ECO:0000259" key="2">
    <source>
        <dbReference type="PROSITE" id="PS51762"/>
    </source>
</evidence>
<organism evidence="3 4">
    <name type="scientific">Pseudotamlana carrageenivorans</name>
    <dbReference type="NCBI Taxonomy" id="2069432"/>
    <lineage>
        <taxon>Bacteria</taxon>
        <taxon>Pseudomonadati</taxon>
        <taxon>Bacteroidota</taxon>
        <taxon>Flavobacteriia</taxon>
        <taxon>Flavobacteriales</taxon>
        <taxon>Flavobacteriaceae</taxon>
        <taxon>Pseudotamlana</taxon>
    </lineage>
</organism>
<dbReference type="EMBL" id="CP025938">
    <property type="protein sequence ID" value="AUS05492.1"/>
    <property type="molecule type" value="Genomic_DNA"/>
</dbReference>
<comment type="similarity">
    <text evidence="1">Belongs to the glycosyl hydrolase 16 family.</text>
</comment>
<dbReference type="GO" id="GO:0004553">
    <property type="term" value="F:hydrolase activity, hydrolyzing O-glycosyl compounds"/>
    <property type="evidence" value="ECO:0007669"/>
    <property type="project" value="InterPro"/>
</dbReference>
<dbReference type="KEGG" id="taj:C1A40_08445"/>
<dbReference type="InterPro" id="IPR050546">
    <property type="entry name" value="Glycosyl_Hydrlase_16"/>
</dbReference>
<dbReference type="AlphaFoldDB" id="A0A2I7SHX3"/>
<evidence type="ECO:0000313" key="3">
    <source>
        <dbReference type="EMBL" id="AUS05492.1"/>
    </source>
</evidence>